<evidence type="ECO:0000313" key="1">
    <source>
        <dbReference type="EMBL" id="KAF2178262.1"/>
    </source>
</evidence>
<dbReference type="OrthoDB" id="3645574at2759"/>
<gene>
    <name evidence="1" type="ORF">K469DRAFT_599796</name>
</gene>
<keyword evidence="2" id="KW-1185">Reference proteome</keyword>
<accession>A0A6A6DIM0</accession>
<proteinExistence type="predicted"/>
<evidence type="ECO:0000313" key="2">
    <source>
        <dbReference type="Proteomes" id="UP000800200"/>
    </source>
</evidence>
<dbReference type="EMBL" id="ML994676">
    <property type="protein sequence ID" value="KAF2178262.1"/>
    <property type="molecule type" value="Genomic_DNA"/>
</dbReference>
<name>A0A6A6DIM0_9PEZI</name>
<dbReference type="Proteomes" id="UP000800200">
    <property type="component" value="Unassembled WGS sequence"/>
</dbReference>
<reference evidence="1" key="1">
    <citation type="journal article" date="2020" name="Stud. Mycol.">
        <title>101 Dothideomycetes genomes: a test case for predicting lifestyles and emergence of pathogens.</title>
        <authorList>
            <person name="Haridas S."/>
            <person name="Albert R."/>
            <person name="Binder M."/>
            <person name="Bloem J."/>
            <person name="Labutti K."/>
            <person name="Salamov A."/>
            <person name="Andreopoulos B."/>
            <person name="Baker S."/>
            <person name="Barry K."/>
            <person name="Bills G."/>
            <person name="Bluhm B."/>
            <person name="Cannon C."/>
            <person name="Castanera R."/>
            <person name="Culley D."/>
            <person name="Daum C."/>
            <person name="Ezra D."/>
            <person name="Gonzalez J."/>
            <person name="Henrissat B."/>
            <person name="Kuo A."/>
            <person name="Liang C."/>
            <person name="Lipzen A."/>
            <person name="Lutzoni F."/>
            <person name="Magnuson J."/>
            <person name="Mondo S."/>
            <person name="Nolan M."/>
            <person name="Ohm R."/>
            <person name="Pangilinan J."/>
            <person name="Park H.-J."/>
            <person name="Ramirez L."/>
            <person name="Alfaro M."/>
            <person name="Sun H."/>
            <person name="Tritt A."/>
            <person name="Yoshinaga Y."/>
            <person name="Zwiers L.-H."/>
            <person name="Turgeon B."/>
            <person name="Goodwin S."/>
            <person name="Spatafora J."/>
            <person name="Crous P."/>
            <person name="Grigoriev I."/>
        </authorList>
    </citation>
    <scope>NUCLEOTIDE SEQUENCE</scope>
    <source>
        <strain evidence="1">CBS 207.26</strain>
    </source>
</reference>
<protein>
    <submittedName>
        <fullName evidence="1">Uncharacterized protein</fullName>
    </submittedName>
</protein>
<dbReference type="AlphaFoldDB" id="A0A6A6DIM0"/>
<organism evidence="1 2">
    <name type="scientific">Zopfia rhizophila CBS 207.26</name>
    <dbReference type="NCBI Taxonomy" id="1314779"/>
    <lineage>
        <taxon>Eukaryota</taxon>
        <taxon>Fungi</taxon>
        <taxon>Dikarya</taxon>
        <taxon>Ascomycota</taxon>
        <taxon>Pezizomycotina</taxon>
        <taxon>Dothideomycetes</taxon>
        <taxon>Dothideomycetes incertae sedis</taxon>
        <taxon>Zopfiaceae</taxon>
        <taxon>Zopfia</taxon>
    </lineage>
</organism>
<sequence length="136" mass="15724">MEGKSITDEVSASKIPILPLLQGTTTLTEALEEEENMHVRLRYPTQRADFFLWVYQHRKDFEAIVSYHLGLDNGETCRFGDPKEWKHGSFNLCVPIQTHNWRKHPGKRVMLRIPLPYKVGESTYPGNADEKPCKPD</sequence>